<dbReference type="OrthoDB" id="9794345at2"/>
<evidence type="ECO:0000256" key="11">
    <source>
        <dbReference type="SAM" id="Phobius"/>
    </source>
</evidence>
<keyword evidence="8 11" id="KW-1133">Transmembrane helix</keyword>
<dbReference type="InterPro" id="IPR051621">
    <property type="entry name" value="T2SS_protein_J"/>
</dbReference>
<name>A0A5C7A3G0_9GAMM</name>
<evidence type="ECO:0000256" key="2">
    <source>
        <dbReference type="ARBA" id="ARBA00011084"/>
    </source>
</evidence>
<dbReference type="PANTHER" id="PTHR39583">
    <property type="entry name" value="TYPE II SECRETION SYSTEM PROTEIN J-RELATED"/>
    <property type="match status" value="1"/>
</dbReference>
<dbReference type="GO" id="GO:0015628">
    <property type="term" value="P:protein secretion by the type II secretion system"/>
    <property type="evidence" value="ECO:0007669"/>
    <property type="project" value="InterPro"/>
</dbReference>
<evidence type="ECO:0000256" key="6">
    <source>
        <dbReference type="ARBA" id="ARBA00022519"/>
    </source>
</evidence>
<keyword evidence="9 11" id="KW-0472">Membrane</keyword>
<comment type="similarity">
    <text evidence="2">Belongs to the GSP J family.</text>
</comment>
<dbReference type="SUPFAM" id="SSF54523">
    <property type="entry name" value="Pili subunits"/>
    <property type="match status" value="1"/>
</dbReference>
<keyword evidence="6" id="KW-0997">Cell inner membrane</keyword>
<evidence type="ECO:0000256" key="1">
    <source>
        <dbReference type="ARBA" id="ARBA00004377"/>
    </source>
</evidence>
<evidence type="ECO:0000256" key="10">
    <source>
        <dbReference type="SAM" id="MobiDB-lite"/>
    </source>
</evidence>
<organism evidence="12 13">
    <name type="scientific">Psychrobacter frigidicola</name>
    <dbReference type="NCBI Taxonomy" id="45611"/>
    <lineage>
        <taxon>Bacteria</taxon>
        <taxon>Pseudomonadati</taxon>
        <taxon>Pseudomonadota</taxon>
        <taxon>Gammaproteobacteria</taxon>
        <taxon>Moraxellales</taxon>
        <taxon>Moraxellaceae</taxon>
        <taxon>Psychrobacter</taxon>
    </lineage>
</organism>
<dbReference type="Pfam" id="PF11612">
    <property type="entry name" value="T2SSJ"/>
    <property type="match status" value="1"/>
</dbReference>
<comment type="caution">
    <text evidence="12">The sequence shown here is derived from an EMBL/GenBank/DDBJ whole genome shotgun (WGS) entry which is preliminary data.</text>
</comment>
<evidence type="ECO:0000313" key="13">
    <source>
        <dbReference type="Proteomes" id="UP000321903"/>
    </source>
</evidence>
<dbReference type="AlphaFoldDB" id="A0A5C7A3G0"/>
<evidence type="ECO:0000313" key="12">
    <source>
        <dbReference type="EMBL" id="TXD97618.1"/>
    </source>
</evidence>
<reference evidence="12 13" key="1">
    <citation type="submission" date="2019-08" db="EMBL/GenBank/DDBJ databases">
        <title>Genome sequence of Psychrobacter frigidicola ACAM304 (type strain).</title>
        <authorList>
            <person name="Bowman J.P."/>
        </authorList>
    </citation>
    <scope>NUCLEOTIDE SEQUENCE [LARGE SCALE GENOMIC DNA]</scope>
    <source>
        <strain evidence="12 13">ACAM 304</strain>
    </source>
</reference>
<evidence type="ECO:0000256" key="7">
    <source>
        <dbReference type="ARBA" id="ARBA00022692"/>
    </source>
</evidence>
<keyword evidence="4" id="KW-1003">Cell membrane</keyword>
<dbReference type="PANTHER" id="PTHR39583:SF2">
    <property type="entry name" value="TYPE II SECRETION SYSTEM PROTEIN J"/>
    <property type="match status" value="1"/>
</dbReference>
<dbReference type="InterPro" id="IPR010055">
    <property type="entry name" value="T2SS_protein-GspJ"/>
</dbReference>
<proteinExistence type="inferred from homology"/>
<evidence type="ECO:0000256" key="9">
    <source>
        <dbReference type="ARBA" id="ARBA00023136"/>
    </source>
</evidence>
<feature type="region of interest" description="Disordered" evidence="10">
    <location>
        <begin position="237"/>
        <end position="289"/>
    </location>
</feature>
<evidence type="ECO:0000256" key="4">
    <source>
        <dbReference type="ARBA" id="ARBA00022475"/>
    </source>
</evidence>
<feature type="transmembrane region" description="Helical" evidence="11">
    <location>
        <begin position="12"/>
        <end position="30"/>
    </location>
</feature>
<dbReference type="GO" id="GO:0005886">
    <property type="term" value="C:plasma membrane"/>
    <property type="evidence" value="ECO:0007669"/>
    <property type="project" value="UniProtKB-SubCell"/>
</dbReference>
<dbReference type="NCBIfam" id="TIGR01711">
    <property type="entry name" value="gspJ"/>
    <property type="match status" value="1"/>
</dbReference>
<comment type="subcellular location">
    <subcellularLocation>
        <location evidence="1">Cell inner membrane</location>
        <topology evidence="1">Single-pass membrane protein</topology>
    </subcellularLocation>
</comment>
<dbReference type="Pfam" id="PF07963">
    <property type="entry name" value="N_methyl"/>
    <property type="match status" value="1"/>
</dbReference>
<sequence length="289" mass="31789">MRPQRGFTLLELMVAMAIFAMLAVSGWQVFDSVNRARERAQYHADNLAVLQYAYLQLQQDMGQVIAYQAPAAQNNNAENTPNPSNPNSNQAAVIVTEPFMSLDGEHVSFVRFADPDPRYQNSPSIQRIEYILADERLIRRQYTSVQEGRDSISLDTILLEGISAGRWQAYLPEISTKFPNADAKNSQSNNNSVVGQPSNSAVGDVETMLLPKGIGVSFTYQDMPITWQWALTPQAIPQNSINNPQNNNPNNQNNNNANGNNSNNSNSSNNNGSQNNAGNNSSSNNPPVS</sequence>
<evidence type="ECO:0000256" key="5">
    <source>
        <dbReference type="ARBA" id="ARBA00022481"/>
    </source>
</evidence>
<dbReference type="NCBIfam" id="TIGR02532">
    <property type="entry name" value="IV_pilin_GFxxxE"/>
    <property type="match status" value="1"/>
</dbReference>
<keyword evidence="5" id="KW-0488">Methylation</keyword>
<dbReference type="Gene3D" id="3.10.610.10">
    <property type="entry name" value="GSPII I/J protein-like"/>
    <property type="match status" value="1"/>
</dbReference>
<keyword evidence="7 11" id="KW-0812">Transmembrane</keyword>
<dbReference type="RefSeq" id="WP_147221288.1">
    <property type="nucleotide sequence ID" value="NZ_CAJGYY010000001.1"/>
</dbReference>
<dbReference type="GO" id="GO:0015627">
    <property type="term" value="C:type II protein secretion system complex"/>
    <property type="evidence" value="ECO:0007669"/>
    <property type="project" value="InterPro"/>
</dbReference>
<dbReference type="InterPro" id="IPR012902">
    <property type="entry name" value="N_methyl_site"/>
</dbReference>
<dbReference type="Proteomes" id="UP000321903">
    <property type="component" value="Unassembled WGS sequence"/>
</dbReference>
<gene>
    <name evidence="12" type="primary">gspJ</name>
    <name evidence="12" type="ORF">ES754_01110</name>
</gene>
<evidence type="ECO:0000256" key="8">
    <source>
        <dbReference type="ARBA" id="ARBA00022989"/>
    </source>
</evidence>
<dbReference type="InterPro" id="IPR045584">
    <property type="entry name" value="Pilin-like"/>
</dbReference>
<accession>A0A5C7A3G0</accession>
<evidence type="ECO:0000256" key="3">
    <source>
        <dbReference type="ARBA" id="ARBA00021539"/>
    </source>
</evidence>
<dbReference type="EMBL" id="VORZ01000001">
    <property type="protein sequence ID" value="TXD97618.1"/>
    <property type="molecule type" value="Genomic_DNA"/>
</dbReference>
<protein>
    <recommendedName>
        <fullName evidence="3">Type II secretion system protein J</fullName>
    </recommendedName>
</protein>
<keyword evidence="13" id="KW-1185">Reference proteome</keyword>